<proteinExistence type="predicted"/>
<reference evidence="1" key="1">
    <citation type="submission" date="2017-10" db="EMBL/GenBank/DDBJ databases">
        <title>Genome sequence of cellulolytic Lachnospiraceae bacterium XHS1971 isolated from hotspring sediment.</title>
        <authorList>
            <person name="Vasudevan G."/>
            <person name="Joshi A.J."/>
            <person name="Hivarkar S."/>
            <person name="Lanjekar V.B."/>
            <person name="Dhakephalkar P.K."/>
            <person name="Dagar S."/>
        </authorList>
    </citation>
    <scope>NUCLEOTIDE SEQUENCE</scope>
    <source>
        <strain evidence="1">XHS1971</strain>
    </source>
</reference>
<organism evidence="1 2">
    <name type="scientific">Sporanaerobium hydrogeniformans</name>
    <dbReference type="NCBI Taxonomy" id="3072179"/>
    <lineage>
        <taxon>Bacteria</taxon>
        <taxon>Bacillati</taxon>
        <taxon>Bacillota</taxon>
        <taxon>Clostridia</taxon>
        <taxon>Lachnospirales</taxon>
        <taxon>Lachnospiraceae</taxon>
        <taxon>Sporanaerobium</taxon>
    </lineage>
</organism>
<name>A0AC61DBA5_9FIRM</name>
<dbReference type="Proteomes" id="UP000224460">
    <property type="component" value="Unassembled WGS sequence"/>
</dbReference>
<evidence type="ECO:0000313" key="2">
    <source>
        <dbReference type="Proteomes" id="UP000224460"/>
    </source>
</evidence>
<gene>
    <name evidence="1" type="ORF">CS063_09655</name>
</gene>
<dbReference type="EMBL" id="PEDL01000009">
    <property type="protein sequence ID" value="PHV70559.1"/>
    <property type="molecule type" value="Genomic_DNA"/>
</dbReference>
<protein>
    <submittedName>
        <fullName evidence="1">Uncharacterized protein</fullName>
    </submittedName>
</protein>
<keyword evidence="2" id="KW-1185">Reference proteome</keyword>
<comment type="caution">
    <text evidence="1">The sequence shown here is derived from an EMBL/GenBank/DDBJ whole genome shotgun (WGS) entry which is preliminary data.</text>
</comment>
<accession>A0AC61DBA5</accession>
<sequence>MKRKKKEKLKLLDDQVVSMDLRNAIQKGQFKLYYQPKIDSSSRQLVGAEALIRWEHPVEGLILPGKFIPLAEETGFITEIGKWVLQEACQQIKDWQNKYHQAIHLSINLSAIEFYQSNIVDIIKDTIQKIGIEAHLLQIELTESMVLIDIEQVIVKMQALQKLGIKIGLDDFGTGYSSLSHLQALPINVLKLDRSFITNIEKEEITRNIVQTIITLAKLLNLEVIAEGVEKIEQVERLQKMGCTLIQGYYYGEPLSKIDFERVYLDR</sequence>
<evidence type="ECO:0000313" key="1">
    <source>
        <dbReference type="EMBL" id="PHV70559.1"/>
    </source>
</evidence>